<proteinExistence type="inferred from homology"/>
<reference evidence="12 13" key="1">
    <citation type="journal article" date="2017" name="Curr. Biol.">
        <title>The Evolution of Venom by Co-option of Single-Copy Genes.</title>
        <authorList>
            <person name="Martinson E.O."/>
            <person name="Mrinalini"/>
            <person name="Kelkar Y.D."/>
            <person name="Chang C.H."/>
            <person name="Werren J.H."/>
        </authorList>
    </citation>
    <scope>NUCLEOTIDE SEQUENCE [LARGE SCALE GENOMIC DNA]</scope>
    <source>
        <strain evidence="12 13">Alberta</strain>
        <tissue evidence="12">Whole body</tissue>
    </source>
</reference>
<keyword evidence="5 9" id="KW-0479">Metal-binding</keyword>
<dbReference type="PRINTS" id="PR00463">
    <property type="entry name" value="EP450I"/>
</dbReference>
<dbReference type="PROSITE" id="PS00086">
    <property type="entry name" value="CYTOCHROME_P450"/>
    <property type="match status" value="1"/>
</dbReference>
<evidence type="ECO:0000256" key="8">
    <source>
        <dbReference type="ARBA" id="ARBA00023033"/>
    </source>
</evidence>
<dbReference type="OrthoDB" id="1470350at2759"/>
<dbReference type="GO" id="GO:0020037">
    <property type="term" value="F:heme binding"/>
    <property type="evidence" value="ECO:0007669"/>
    <property type="project" value="InterPro"/>
</dbReference>
<dbReference type="PRINTS" id="PR00385">
    <property type="entry name" value="P450"/>
</dbReference>
<dbReference type="GO" id="GO:0005506">
    <property type="term" value="F:iron ion binding"/>
    <property type="evidence" value="ECO:0007669"/>
    <property type="project" value="InterPro"/>
</dbReference>
<dbReference type="Pfam" id="PF00067">
    <property type="entry name" value="p450"/>
    <property type="match status" value="1"/>
</dbReference>
<dbReference type="Gene3D" id="1.10.630.10">
    <property type="entry name" value="Cytochrome P450"/>
    <property type="match status" value="1"/>
</dbReference>
<evidence type="ECO:0000256" key="10">
    <source>
        <dbReference type="RuleBase" id="RU000461"/>
    </source>
</evidence>
<evidence type="ECO:0000256" key="6">
    <source>
        <dbReference type="ARBA" id="ARBA00023002"/>
    </source>
</evidence>
<dbReference type="PANTHER" id="PTHR24291">
    <property type="entry name" value="CYTOCHROME P450 FAMILY 4"/>
    <property type="match status" value="1"/>
</dbReference>
<accession>A0A232F2F7</accession>
<evidence type="ECO:0000256" key="4">
    <source>
        <dbReference type="ARBA" id="ARBA00022617"/>
    </source>
</evidence>
<comment type="similarity">
    <text evidence="3 10">Belongs to the cytochrome P450 family.</text>
</comment>
<keyword evidence="6 10" id="KW-0560">Oxidoreductase</keyword>
<gene>
    <name evidence="12" type="ORF">TSAR_012895</name>
</gene>
<feature type="binding site" description="axial binding residue" evidence="9">
    <location>
        <position position="452"/>
    </location>
    <ligand>
        <name>heme</name>
        <dbReference type="ChEBI" id="CHEBI:30413"/>
    </ligand>
    <ligandPart>
        <name>Fe</name>
        <dbReference type="ChEBI" id="CHEBI:18248"/>
    </ligandPart>
</feature>
<name>A0A232F2F7_9HYME</name>
<organism evidence="12 13">
    <name type="scientific">Trichomalopsis sarcophagae</name>
    <dbReference type="NCBI Taxonomy" id="543379"/>
    <lineage>
        <taxon>Eukaryota</taxon>
        <taxon>Metazoa</taxon>
        <taxon>Ecdysozoa</taxon>
        <taxon>Arthropoda</taxon>
        <taxon>Hexapoda</taxon>
        <taxon>Insecta</taxon>
        <taxon>Pterygota</taxon>
        <taxon>Neoptera</taxon>
        <taxon>Endopterygota</taxon>
        <taxon>Hymenoptera</taxon>
        <taxon>Apocrita</taxon>
        <taxon>Proctotrupomorpha</taxon>
        <taxon>Chalcidoidea</taxon>
        <taxon>Pteromalidae</taxon>
        <taxon>Pteromalinae</taxon>
        <taxon>Trichomalopsis</taxon>
    </lineage>
</organism>
<feature type="signal peptide" evidence="11">
    <location>
        <begin position="1"/>
        <end position="18"/>
    </location>
</feature>
<evidence type="ECO:0000313" key="12">
    <source>
        <dbReference type="EMBL" id="OXU24901.1"/>
    </source>
</evidence>
<evidence type="ECO:0000256" key="9">
    <source>
        <dbReference type="PIRSR" id="PIRSR602401-1"/>
    </source>
</evidence>
<evidence type="ECO:0008006" key="14">
    <source>
        <dbReference type="Google" id="ProtNLM"/>
    </source>
</evidence>
<comment type="caution">
    <text evidence="12">The sequence shown here is derived from an EMBL/GenBank/DDBJ whole genome shotgun (WGS) entry which is preliminary data.</text>
</comment>
<evidence type="ECO:0000256" key="11">
    <source>
        <dbReference type="SAM" id="SignalP"/>
    </source>
</evidence>
<keyword evidence="4 9" id="KW-0349">Heme</keyword>
<keyword evidence="13" id="KW-1185">Reference proteome</keyword>
<dbReference type="InterPro" id="IPR001128">
    <property type="entry name" value="Cyt_P450"/>
</dbReference>
<dbReference type="InterPro" id="IPR017972">
    <property type="entry name" value="Cyt_P450_CS"/>
</dbReference>
<dbReference type="AlphaFoldDB" id="A0A232F2F7"/>
<dbReference type="InterPro" id="IPR002401">
    <property type="entry name" value="Cyt_P450_E_grp-I"/>
</dbReference>
<dbReference type="SUPFAM" id="SSF48264">
    <property type="entry name" value="Cytochrome P450"/>
    <property type="match status" value="1"/>
</dbReference>
<evidence type="ECO:0000256" key="3">
    <source>
        <dbReference type="ARBA" id="ARBA00010617"/>
    </source>
</evidence>
<keyword evidence="11" id="KW-0732">Signal</keyword>
<keyword evidence="8 10" id="KW-0503">Monooxygenase</keyword>
<evidence type="ECO:0000256" key="2">
    <source>
        <dbReference type="ARBA" id="ARBA00003690"/>
    </source>
</evidence>
<evidence type="ECO:0000256" key="5">
    <source>
        <dbReference type="ARBA" id="ARBA00022723"/>
    </source>
</evidence>
<sequence>MFYLLLVILGVLIFHISTRYSRMGKLVNKIPGPRPIPILGNMLLLNVSSDKLFGVMRELINSYYPILKVWFCTNAMVGLRHPDDIEVILSSQKAIDKSYVYGYLEPWLKTGLLTSTGDKWRARRKILTPAFHFQILKKYMDITSEQGQKMIDALRQKKETVEDIVPMSSTFTLNIICESAMGVALDKIDVKEVKEYKMAIHDMGDVVVQRTVQPYVLDWMMTPLIKLGRMQKNALIVLHKFTDKVLKERRNYHNRTENKYLHELDDNAHDDDSDNVALGRKKRLAMLDLLLLAEKKGLIDEEGIKEEMDTFTFEGHDTTGIALIFILLMLAENKEAQDKAREEVSKMLNSTGGKISQTEIQEFNYLERCIKETLRLYPSVPNVLRHLTEDLQLKNHTLPAGVDVICFLYDVHRDPNFWPDPEKFDPDRFLPENSAGRHPYAYVPFSAGPRNCIGQKFAMMELKSLVARILYNFQLEPIDRSADVKFTTDLVLRPINPIQDVILSNSMIGDYQNANTEESRKLYNLTNKWKMMNILKVLHEKDWAVQMAVITDYLKRDTY</sequence>
<dbReference type="EMBL" id="NNAY01001169">
    <property type="protein sequence ID" value="OXU24901.1"/>
    <property type="molecule type" value="Genomic_DNA"/>
</dbReference>
<comment type="function">
    <text evidence="2">May be involved in the metabolism of insect hormones and in the breakdown of synthetic insecticides.</text>
</comment>
<evidence type="ECO:0000256" key="7">
    <source>
        <dbReference type="ARBA" id="ARBA00023004"/>
    </source>
</evidence>
<dbReference type="GO" id="GO:0004497">
    <property type="term" value="F:monooxygenase activity"/>
    <property type="evidence" value="ECO:0007669"/>
    <property type="project" value="UniProtKB-KW"/>
</dbReference>
<dbReference type="STRING" id="543379.A0A232F2F7"/>
<keyword evidence="7 9" id="KW-0408">Iron</keyword>
<dbReference type="GO" id="GO:0016705">
    <property type="term" value="F:oxidoreductase activity, acting on paired donors, with incorporation or reduction of molecular oxygen"/>
    <property type="evidence" value="ECO:0007669"/>
    <property type="project" value="InterPro"/>
</dbReference>
<dbReference type="PANTHER" id="PTHR24291:SF105">
    <property type="entry name" value="CYTOCHROME P450 4P1-RELATED"/>
    <property type="match status" value="1"/>
</dbReference>
<dbReference type="InterPro" id="IPR050196">
    <property type="entry name" value="Cytochrome_P450_Monoox"/>
</dbReference>
<dbReference type="CDD" id="cd20628">
    <property type="entry name" value="CYP4"/>
    <property type="match status" value="1"/>
</dbReference>
<comment type="cofactor">
    <cofactor evidence="1 9">
        <name>heme</name>
        <dbReference type="ChEBI" id="CHEBI:30413"/>
    </cofactor>
</comment>
<feature type="chain" id="PRO_5012398577" description="Cytochrome P450" evidence="11">
    <location>
        <begin position="19"/>
        <end position="559"/>
    </location>
</feature>
<evidence type="ECO:0000256" key="1">
    <source>
        <dbReference type="ARBA" id="ARBA00001971"/>
    </source>
</evidence>
<dbReference type="InterPro" id="IPR036396">
    <property type="entry name" value="Cyt_P450_sf"/>
</dbReference>
<dbReference type="Proteomes" id="UP000215335">
    <property type="component" value="Unassembled WGS sequence"/>
</dbReference>
<protein>
    <recommendedName>
        <fullName evidence="14">Cytochrome P450</fullName>
    </recommendedName>
</protein>
<evidence type="ECO:0000313" key="13">
    <source>
        <dbReference type="Proteomes" id="UP000215335"/>
    </source>
</evidence>